<proteinExistence type="predicted"/>
<protein>
    <submittedName>
        <fullName evidence="2">Uncharacterized protein</fullName>
    </submittedName>
</protein>
<comment type="caution">
    <text evidence="2">The sequence shown here is derived from an EMBL/GenBank/DDBJ whole genome shotgun (WGS) entry which is preliminary data.</text>
</comment>
<evidence type="ECO:0000256" key="1">
    <source>
        <dbReference type="SAM" id="MobiDB-lite"/>
    </source>
</evidence>
<dbReference type="EMBL" id="JAAAIP010000456">
    <property type="protein sequence ID" value="KAG0316816.1"/>
    <property type="molecule type" value="Genomic_DNA"/>
</dbReference>
<name>A0A9P6RE75_9FUNG</name>
<organism evidence="2 3">
    <name type="scientific">Dissophora globulifera</name>
    <dbReference type="NCBI Taxonomy" id="979702"/>
    <lineage>
        <taxon>Eukaryota</taxon>
        <taxon>Fungi</taxon>
        <taxon>Fungi incertae sedis</taxon>
        <taxon>Mucoromycota</taxon>
        <taxon>Mortierellomycotina</taxon>
        <taxon>Mortierellomycetes</taxon>
        <taxon>Mortierellales</taxon>
        <taxon>Mortierellaceae</taxon>
        <taxon>Dissophora</taxon>
    </lineage>
</organism>
<keyword evidence="3" id="KW-1185">Reference proteome</keyword>
<feature type="region of interest" description="Disordered" evidence="1">
    <location>
        <begin position="1"/>
        <end position="123"/>
    </location>
</feature>
<evidence type="ECO:0000313" key="3">
    <source>
        <dbReference type="Proteomes" id="UP000738325"/>
    </source>
</evidence>
<evidence type="ECO:0000313" key="2">
    <source>
        <dbReference type="EMBL" id="KAG0316816.1"/>
    </source>
</evidence>
<dbReference type="Proteomes" id="UP000738325">
    <property type="component" value="Unassembled WGS sequence"/>
</dbReference>
<accession>A0A9P6RE75</accession>
<gene>
    <name evidence="2" type="ORF">BGZ99_006645</name>
</gene>
<feature type="region of interest" description="Disordered" evidence="1">
    <location>
        <begin position="191"/>
        <end position="218"/>
    </location>
</feature>
<reference evidence="2" key="1">
    <citation type="journal article" date="2020" name="Fungal Divers.">
        <title>Resolving the Mortierellaceae phylogeny through synthesis of multi-gene phylogenetics and phylogenomics.</title>
        <authorList>
            <person name="Vandepol N."/>
            <person name="Liber J."/>
            <person name="Desiro A."/>
            <person name="Na H."/>
            <person name="Kennedy M."/>
            <person name="Barry K."/>
            <person name="Grigoriev I.V."/>
            <person name="Miller A.N."/>
            <person name="O'Donnell K."/>
            <person name="Stajich J.E."/>
            <person name="Bonito G."/>
        </authorList>
    </citation>
    <scope>NUCLEOTIDE SEQUENCE</scope>
    <source>
        <strain evidence="2">REB-010B</strain>
    </source>
</reference>
<sequence>MIPTQEVLQNLDRYSGIEKNYSRAHREQDEAAKNDNDSDHDIPLGQQQYSNSTVSNYDSSPIPPSPTPLISSRLLQKPPSTVQSKAVHLIVQEPQRTLKSPGRPASRNSTTASSRPMGLQGDERRLEDLDPIMDFDDSDDDLGLMDCSRLEKEKKKDADSIVSTFPRDSISSPLHYPNNYTFSSTVGATKLPEQETSTHQRAAKANCTAVVPTSSKIA</sequence>
<feature type="compositionally biased region" description="Polar residues" evidence="1">
    <location>
        <begin position="45"/>
        <end position="58"/>
    </location>
</feature>
<dbReference type="AlphaFoldDB" id="A0A9P6RE75"/>
<feature type="compositionally biased region" description="Basic and acidic residues" evidence="1">
    <location>
        <begin position="20"/>
        <end position="42"/>
    </location>
</feature>